<name>A0ABP3U4D4_9FLAO</name>
<evidence type="ECO:0000259" key="1">
    <source>
        <dbReference type="Pfam" id="PF04784"/>
    </source>
</evidence>
<dbReference type="PROSITE" id="PS51257">
    <property type="entry name" value="PROKAR_LIPOPROTEIN"/>
    <property type="match status" value="1"/>
</dbReference>
<dbReference type="PANTHER" id="PTHR34386">
    <property type="entry name" value="GLUTAREDOXIN"/>
    <property type="match status" value="1"/>
</dbReference>
<dbReference type="InterPro" id="IPR006869">
    <property type="entry name" value="DUF547"/>
</dbReference>
<dbReference type="Proteomes" id="UP001501758">
    <property type="component" value="Unassembled WGS sequence"/>
</dbReference>
<dbReference type="Pfam" id="PF04784">
    <property type="entry name" value="DUF547"/>
    <property type="match status" value="1"/>
</dbReference>
<proteinExistence type="predicted"/>
<comment type="caution">
    <text evidence="2">The sequence shown here is derived from an EMBL/GenBank/DDBJ whole genome shotgun (WGS) entry which is preliminary data.</text>
</comment>
<accession>A0ABP3U4D4</accession>
<reference evidence="3" key="1">
    <citation type="journal article" date="2019" name="Int. J. Syst. Evol. Microbiol.">
        <title>The Global Catalogue of Microorganisms (GCM) 10K type strain sequencing project: providing services to taxonomists for standard genome sequencing and annotation.</title>
        <authorList>
            <consortium name="The Broad Institute Genomics Platform"/>
            <consortium name="The Broad Institute Genome Sequencing Center for Infectious Disease"/>
            <person name="Wu L."/>
            <person name="Ma J."/>
        </authorList>
    </citation>
    <scope>NUCLEOTIDE SEQUENCE [LARGE SCALE GENOMIC DNA]</scope>
    <source>
        <strain evidence="3">JCM 15974</strain>
    </source>
</reference>
<dbReference type="RefSeq" id="WP_343912557.1">
    <property type="nucleotide sequence ID" value="NZ_BAAAGE010000002.1"/>
</dbReference>
<evidence type="ECO:0000313" key="2">
    <source>
        <dbReference type="EMBL" id="GAA0722073.1"/>
    </source>
</evidence>
<evidence type="ECO:0000313" key="3">
    <source>
        <dbReference type="Proteomes" id="UP001501758"/>
    </source>
</evidence>
<gene>
    <name evidence="2" type="ORF">GCM10009430_24110</name>
</gene>
<keyword evidence="3" id="KW-1185">Reference proteome</keyword>
<sequence>MKIAFQFAIACILFGCISSNKEPQIISNKVADSSKLDQSKESIESPVNDTLVVLKDTINEKINDTVTKEIPAKAEAIKTEVKKTPSKKKENKIVKVRPDHSIWDQLTKKYVSSSGKVNYRGFKSNISKIEEYLVHLQKTYPKKDWTKNEKLAYWFNLYNASTIHLVASSYPVKSIKNINSGKPWDKKFIKSGNKVYSLNQIENTIVRPNFNEPRLHVAFNCAAVSCPKLLKGAFYPSKLNYQLETLSKSWINDTSKNKIGSDKIVISKIFEWYAIDFKKGVIPFINRYAVTKANESANIQYLEYNWKLND</sequence>
<dbReference type="InterPro" id="IPR051548">
    <property type="entry name" value="Grx-like_ET"/>
</dbReference>
<protein>
    <recommendedName>
        <fullName evidence="1">DUF547 domain-containing protein</fullName>
    </recommendedName>
</protein>
<dbReference type="PANTHER" id="PTHR34386:SF1">
    <property type="entry name" value="GLUTAREDOXIN-LIKE PROTEIN NRDH"/>
    <property type="match status" value="1"/>
</dbReference>
<feature type="domain" description="DUF547" evidence="1">
    <location>
        <begin position="143"/>
        <end position="250"/>
    </location>
</feature>
<dbReference type="EMBL" id="BAAAGE010000002">
    <property type="protein sequence ID" value="GAA0722073.1"/>
    <property type="molecule type" value="Genomic_DNA"/>
</dbReference>
<organism evidence="2 3">
    <name type="scientific">Aquimarina litoralis</name>
    <dbReference type="NCBI Taxonomy" id="584605"/>
    <lineage>
        <taxon>Bacteria</taxon>
        <taxon>Pseudomonadati</taxon>
        <taxon>Bacteroidota</taxon>
        <taxon>Flavobacteriia</taxon>
        <taxon>Flavobacteriales</taxon>
        <taxon>Flavobacteriaceae</taxon>
        <taxon>Aquimarina</taxon>
    </lineage>
</organism>